<dbReference type="AlphaFoldDB" id="A0A5M6DNV3"/>
<accession>A0A5M6DNV3</accession>
<proteinExistence type="predicted"/>
<dbReference type="EMBL" id="VWSF01000001">
    <property type="protein sequence ID" value="KAA5549164.1"/>
    <property type="molecule type" value="Genomic_DNA"/>
</dbReference>
<name>A0A5M6DNV3_9BACT</name>
<reference evidence="1 2" key="1">
    <citation type="submission" date="2019-09" db="EMBL/GenBank/DDBJ databases">
        <title>Genome sequence and assembly of Adhaeribacter sp.</title>
        <authorList>
            <person name="Chhetri G."/>
        </authorList>
    </citation>
    <scope>NUCLEOTIDE SEQUENCE [LARGE SCALE GENOMIC DNA]</scope>
    <source>
        <strain evidence="1 2">DK36</strain>
    </source>
</reference>
<evidence type="ECO:0000313" key="1">
    <source>
        <dbReference type="EMBL" id="KAA5549164.1"/>
    </source>
</evidence>
<organism evidence="1 2">
    <name type="scientific">Adhaeribacter rhizoryzae</name>
    <dbReference type="NCBI Taxonomy" id="2607907"/>
    <lineage>
        <taxon>Bacteria</taxon>
        <taxon>Pseudomonadati</taxon>
        <taxon>Bacteroidota</taxon>
        <taxon>Cytophagia</taxon>
        <taxon>Cytophagales</taxon>
        <taxon>Hymenobacteraceae</taxon>
        <taxon>Adhaeribacter</taxon>
    </lineage>
</organism>
<dbReference type="Proteomes" id="UP000323426">
    <property type="component" value="Unassembled WGS sequence"/>
</dbReference>
<protein>
    <submittedName>
        <fullName evidence="1">Uncharacterized protein</fullName>
    </submittedName>
</protein>
<evidence type="ECO:0000313" key="2">
    <source>
        <dbReference type="Proteomes" id="UP000323426"/>
    </source>
</evidence>
<dbReference type="RefSeq" id="WP_150086159.1">
    <property type="nucleotide sequence ID" value="NZ_VWSF01000001.1"/>
</dbReference>
<keyword evidence="2" id="KW-1185">Reference proteome</keyword>
<comment type="caution">
    <text evidence="1">The sequence shown here is derived from an EMBL/GenBank/DDBJ whole genome shotgun (WGS) entry which is preliminary data.</text>
</comment>
<sequence length="111" mass="12765">MITTPVINKLEIHYFFNDDSHSMDAFVRNKCETELLAIIREVAFITGIKLKVETEPYLEGGLKEIIKFTTKNQFLVTILTSIISGVVTGIIQHEYTKDDDFDELQKQKVKL</sequence>
<gene>
    <name evidence="1" type="ORF">F0145_00785</name>
</gene>